<dbReference type="AlphaFoldDB" id="A0A8H8WSF1"/>
<gene>
    <name evidence="2" type="ORF">mvi_20360</name>
</gene>
<dbReference type="Proteomes" id="UP000663508">
    <property type="component" value="Chromosome"/>
</dbReference>
<proteinExistence type="predicted"/>
<evidence type="ECO:0000256" key="1">
    <source>
        <dbReference type="SAM" id="MobiDB-lite"/>
    </source>
</evidence>
<protein>
    <submittedName>
        <fullName evidence="2">Uncharacterized protein</fullName>
    </submittedName>
</protein>
<evidence type="ECO:0000313" key="2">
    <source>
        <dbReference type="EMBL" id="BCM83575.1"/>
    </source>
</evidence>
<accession>A0A8H8WSF1</accession>
<dbReference type="EMBL" id="AP024145">
    <property type="protein sequence ID" value="BCM83575.1"/>
    <property type="molecule type" value="Genomic_DNA"/>
</dbReference>
<evidence type="ECO:0000313" key="3">
    <source>
        <dbReference type="Proteomes" id="UP000663508"/>
    </source>
</evidence>
<reference evidence="2" key="1">
    <citation type="submission" date="2020-11" db="EMBL/GenBank/DDBJ databases">
        <title>Complete genome sequence of a novel pathogenic Methylobacterium strain isolated from rice in Vietnam.</title>
        <authorList>
            <person name="Lai K."/>
            <person name="Okazaki S."/>
            <person name="Higashi K."/>
            <person name="Mori H."/>
            <person name="Toyoda A."/>
            <person name="Kurokawa K."/>
        </authorList>
    </citation>
    <scope>NUCLEOTIDE SEQUENCE</scope>
    <source>
        <strain evidence="2">VL1</strain>
    </source>
</reference>
<dbReference type="KEGG" id="mind:mvi_20360"/>
<name>A0A8H8WSF1_9HYPH</name>
<feature type="region of interest" description="Disordered" evidence="1">
    <location>
        <begin position="1"/>
        <end position="35"/>
    </location>
</feature>
<dbReference type="RefSeq" id="WP_207182586.1">
    <property type="nucleotide sequence ID" value="NZ_AP024145.1"/>
</dbReference>
<organism evidence="2 3">
    <name type="scientific">Methylobacterium indicum</name>
    <dbReference type="NCBI Taxonomy" id="1775910"/>
    <lineage>
        <taxon>Bacteria</taxon>
        <taxon>Pseudomonadati</taxon>
        <taxon>Pseudomonadota</taxon>
        <taxon>Alphaproteobacteria</taxon>
        <taxon>Hyphomicrobiales</taxon>
        <taxon>Methylobacteriaceae</taxon>
        <taxon>Methylobacterium</taxon>
    </lineage>
</organism>
<feature type="compositionally biased region" description="Polar residues" evidence="1">
    <location>
        <begin position="1"/>
        <end position="10"/>
    </location>
</feature>
<sequence length="119" mass="13914">MYQEDTSGQGRSHDAFDDLPDAGVERRPDNRPILLPHVTSHNTEEYKSDRGDILDLVRARIKERGLKPMDLRRAGISNWNAQKHWRLQEGSYDDISPRVMYQLCTAVRLRRTKQLPWSL</sequence>